<dbReference type="Proteomes" id="UP000001494">
    <property type="component" value="Chromosome"/>
</dbReference>
<dbReference type="PANTHER" id="PTHR13932">
    <property type="entry name" value="COPROPORPHYRINIGEN III OXIDASE"/>
    <property type="match status" value="1"/>
</dbReference>
<keyword evidence="5 15" id="KW-0004">4Fe-4S</keyword>
<evidence type="ECO:0000256" key="11">
    <source>
        <dbReference type="ARBA" id="ARBA00023014"/>
    </source>
</evidence>
<dbReference type="HOGENOM" id="CLU_027579_3_0_5"/>
<keyword evidence="12 15" id="KW-0627">Porphyrin biosynthesis</keyword>
<feature type="binding site" evidence="16">
    <location>
        <position position="213"/>
    </location>
    <ligand>
        <name>S-adenosyl-L-methionine</name>
        <dbReference type="ChEBI" id="CHEBI:59789"/>
        <label>2</label>
    </ligand>
</feature>
<feature type="binding site" evidence="16">
    <location>
        <position position="116"/>
    </location>
    <ligand>
        <name>S-adenosyl-L-methionine</name>
        <dbReference type="ChEBI" id="CHEBI:59789"/>
        <label>1</label>
    </ligand>
</feature>
<gene>
    <name evidence="19" type="ordered locus">Zmob_1736</name>
</gene>
<dbReference type="GO" id="GO:0004109">
    <property type="term" value="F:coproporphyrinogen oxidase activity"/>
    <property type="evidence" value="ECO:0007669"/>
    <property type="project" value="InterPro"/>
</dbReference>
<comment type="subunit">
    <text evidence="4">Monomer.</text>
</comment>
<feature type="binding site" evidence="17">
    <location>
        <position position="69"/>
    </location>
    <ligand>
        <name>[4Fe-4S] cluster</name>
        <dbReference type="ChEBI" id="CHEBI:49883"/>
        <note>4Fe-4S-S-AdoMet</note>
    </ligand>
</feature>
<comment type="cofactor">
    <cofactor evidence="15 17">
        <name>[4Fe-4S] cluster</name>
        <dbReference type="ChEBI" id="CHEBI:49883"/>
    </cofactor>
    <text evidence="15 17">Binds 1 [4Fe-4S] cluster. The cluster is coordinated with 3 cysteines and an exchangeable S-adenosyl-L-methionine.</text>
</comment>
<evidence type="ECO:0000256" key="2">
    <source>
        <dbReference type="ARBA" id="ARBA00004785"/>
    </source>
</evidence>
<dbReference type="GO" id="GO:0051539">
    <property type="term" value="F:4 iron, 4 sulfur cluster binding"/>
    <property type="evidence" value="ECO:0007669"/>
    <property type="project" value="UniProtKB-KW"/>
</dbReference>
<dbReference type="NCBIfam" id="TIGR00538">
    <property type="entry name" value="hemN"/>
    <property type="match status" value="1"/>
</dbReference>
<dbReference type="GO" id="GO:0051989">
    <property type="term" value="F:coproporphyrinogen dehydrogenase activity"/>
    <property type="evidence" value="ECO:0007669"/>
    <property type="project" value="UniProtKB-EC"/>
</dbReference>
<dbReference type="EC" id="1.3.98.3" evidence="15"/>
<comment type="similarity">
    <text evidence="3 15">Belongs to the anaerobic coproporphyrinogen-III oxidase family.</text>
</comment>
<dbReference type="UniPathway" id="UPA00251">
    <property type="reaction ID" value="UER00323"/>
</dbReference>
<dbReference type="PIRSF" id="PIRSF000167">
    <property type="entry name" value="HemN"/>
    <property type="match status" value="1"/>
</dbReference>
<dbReference type="PANTHER" id="PTHR13932:SF6">
    <property type="entry name" value="OXYGEN-INDEPENDENT COPROPORPHYRINOGEN III OXIDASE"/>
    <property type="match status" value="1"/>
</dbReference>
<dbReference type="SFLD" id="SFLDS00029">
    <property type="entry name" value="Radical_SAM"/>
    <property type="match status" value="1"/>
</dbReference>
<evidence type="ECO:0000256" key="8">
    <source>
        <dbReference type="ARBA" id="ARBA00022723"/>
    </source>
</evidence>
<feature type="binding site" evidence="16">
    <location>
        <begin position="117"/>
        <end position="118"/>
    </location>
    <ligand>
        <name>S-adenosyl-L-methionine</name>
        <dbReference type="ChEBI" id="CHEBI:59789"/>
        <label>2</label>
    </ligand>
</feature>
<comment type="pathway">
    <text evidence="2 15">Porphyrin-containing compound metabolism; protoporphyrin-IX biosynthesis; protoporphyrinogen-IX from coproporphyrinogen-III (AdoMet route): step 1/1.</text>
</comment>
<feature type="binding site" evidence="17">
    <location>
        <position position="72"/>
    </location>
    <ligand>
        <name>[4Fe-4S] cluster</name>
        <dbReference type="ChEBI" id="CHEBI:49883"/>
        <note>4Fe-4S-S-AdoMet</note>
    </ligand>
</feature>
<feature type="binding site" evidence="16">
    <location>
        <position position="176"/>
    </location>
    <ligand>
        <name>S-adenosyl-L-methionine</name>
        <dbReference type="ChEBI" id="CHEBI:59789"/>
        <label>2</label>
    </ligand>
</feature>
<evidence type="ECO:0000256" key="17">
    <source>
        <dbReference type="PIRSR" id="PIRSR000167-2"/>
    </source>
</evidence>
<dbReference type="GO" id="GO:0046872">
    <property type="term" value="F:metal ion binding"/>
    <property type="evidence" value="ECO:0007669"/>
    <property type="project" value="UniProtKB-KW"/>
</dbReference>
<feature type="binding site" evidence="17">
    <location>
        <position position="65"/>
    </location>
    <ligand>
        <name>[4Fe-4S] cluster</name>
        <dbReference type="ChEBI" id="CHEBI:49883"/>
        <note>4Fe-4S-S-AdoMet</note>
    </ligand>
</feature>
<dbReference type="InterPro" id="IPR010723">
    <property type="entry name" value="HemN_C"/>
</dbReference>
<accession>A0A0H3G8Q9</accession>
<keyword evidence="8 15" id="KW-0479">Metal-binding</keyword>
<organism evidence="19 20">
    <name type="scientific">Zymomonas mobilis subsp. mobilis (strain ATCC 10988 / DSM 424 / LMG 404 / NCIMB 8938 / NRRL B-806 / ZM1)</name>
    <dbReference type="NCBI Taxonomy" id="555217"/>
    <lineage>
        <taxon>Bacteria</taxon>
        <taxon>Pseudomonadati</taxon>
        <taxon>Pseudomonadota</taxon>
        <taxon>Alphaproteobacteria</taxon>
        <taxon>Sphingomonadales</taxon>
        <taxon>Zymomonadaceae</taxon>
        <taxon>Zymomonas</taxon>
    </lineage>
</organism>
<evidence type="ECO:0000256" key="14">
    <source>
        <dbReference type="ARBA" id="ARBA00048321"/>
    </source>
</evidence>
<feature type="binding site" evidence="16">
    <location>
        <position position="333"/>
    </location>
    <ligand>
        <name>S-adenosyl-L-methionine</name>
        <dbReference type="ChEBI" id="CHEBI:59789"/>
        <label>1</label>
    </ligand>
</feature>
<dbReference type="KEGG" id="zmm:Zmob_1736"/>
<protein>
    <recommendedName>
        <fullName evidence="15">Coproporphyrinogen-III oxidase</fullName>
        <ecNumber evidence="15">1.3.98.3</ecNumber>
    </recommendedName>
</protein>
<evidence type="ECO:0000256" key="6">
    <source>
        <dbReference type="ARBA" id="ARBA00022490"/>
    </source>
</evidence>
<dbReference type="Gene3D" id="3.80.30.20">
    <property type="entry name" value="tm_1862 like domain"/>
    <property type="match status" value="1"/>
</dbReference>
<feature type="binding site" evidence="16">
    <location>
        <position position="149"/>
    </location>
    <ligand>
        <name>S-adenosyl-L-methionine</name>
        <dbReference type="ChEBI" id="CHEBI:59789"/>
        <label>1</label>
    </ligand>
</feature>
<dbReference type="SMART" id="SM00729">
    <property type="entry name" value="Elp3"/>
    <property type="match status" value="1"/>
</dbReference>
<evidence type="ECO:0000256" key="15">
    <source>
        <dbReference type="PIRNR" id="PIRNR000167"/>
    </source>
</evidence>
<evidence type="ECO:0000256" key="1">
    <source>
        <dbReference type="ARBA" id="ARBA00004496"/>
    </source>
</evidence>
<dbReference type="Pfam" id="PF06969">
    <property type="entry name" value="HemN_C"/>
    <property type="match status" value="1"/>
</dbReference>
<evidence type="ECO:0000256" key="10">
    <source>
        <dbReference type="ARBA" id="ARBA00023004"/>
    </source>
</evidence>
<name>A0A0H3G8Q9_ZYMMA</name>
<feature type="binding site" evidence="16">
    <location>
        <position position="59"/>
    </location>
    <ligand>
        <name>S-adenosyl-L-methionine</name>
        <dbReference type="ChEBI" id="CHEBI:59789"/>
        <label>1</label>
    </ligand>
</feature>
<dbReference type="InterPro" id="IPR007197">
    <property type="entry name" value="rSAM"/>
</dbReference>
<dbReference type="Gene3D" id="1.10.10.920">
    <property type="match status" value="1"/>
</dbReference>
<evidence type="ECO:0000256" key="13">
    <source>
        <dbReference type="ARBA" id="ARBA00024295"/>
    </source>
</evidence>
<comment type="subcellular location">
    <subcellularLocation>
        <location evidence="1 15">Cytoplasm</location>
    </subcellularLocation>
</comment>
<dbReference type="InterPro" id="IPR023404">
    <property type="entry name" value="rSAM_horseshoe"/>
</dbReference>
<evidence type="ECO:0000256" key="12">
    <source>
        <dbReference type="ARBA" id="ARBA00023244"/>
    </source>
</evidence>
<feature type="binding site" evidence="16">
    <location>
        <begin position="71"/>
        <end position="73"/>
    </location>
    <ligand>
        <name>S-adenosyl-L-methionine</name>
        <dbReference type="ChEBI" id="CHEBI:59789"/>
        <label>2</label>
    </ligand>
</feature>
<evidence type="ECO:0000259" key="18">
    <source>
        <dbReference type="PROSITE" id="PS51918"/>
    </source>
</evidence>
<dbReference type="PROSITE" id="PS51918">
    <property type="entry name" value="RADICAL_SAM"/>
    <property type="match status" value="1"/>
</dbReference>
<dbReference type="AlphaFoldDB" id="A0A0H3G8Q9"/>
<keyword evidence="9 15" id="KW-0560">Oxidoreductase</keyword>
<dbReference type="CDD" id="cd01335">
    <property type="entry name" value="Radical_SAM"/>
    <property type="match status" value="1"/>
</dbReference>
<evidence type="ECO:0000313" key="19">
    <source>
        <dbReference type="EMBL" id="AEH63547.1"/>
    </source>
</evidence>
<dbReference type="GO" id="GO:0005737">
    <property type="term" value="C:cytoplasm"/>
    <property type="evidence" value="ECO:0007669"/>
    <property type="project" value="UniProtKB-SubCell"/>
</dbReference>
<feature type="binding site" evidence="16">
    <location>
        <position position="247"/>
    </location>
    <ligand>
        <name>S-adenosyl-L-methionine</name>
        <dbReference type="ChEBI" id="CHEBI:59789"/>
        <label>2</label>
    </ligand>
</feature>
<dbReference type="Pfam" id="PF04055">
    <property type="entry name" value="Radical_SAM"/>
    <property type="match status" value="1"/>
</dbReference>
<keyword evidence="11 15" id="KW-0411">Iron-sulfur</keyword>
<dbReference type="eggNOG" id="COG0635">
    <property type="taxonomic scope" value="Bacteria"/>
</dbReference>
<proteinExistence type="inferred from homology"/>
<keyword evidence="7 15" id="KW-0949">S-adenosyl-L-methionine</keyword>
<dbReference type="RefSeq" id="WP_014501238.1">
    <property type="nucleotide sequence ID" value="NC_017262.1"/>
</dbReference>
<dbReference type="GO" id="GO:0006782">
    <property type="term" value="P:protoporphyrinogen IX biosynthetic process"/>
    <property type="evidence" value="ECO:0007669"/>
    <property type="project" value="UniProtKB-UniPathway"/>
</dbReference>
<dbReference type="SUPFAM" id="SSF102114">
    <property type="entry name" value="Radical SAM enzymes"/>
    <property type="match status" value="1"/>
</dbReference>
<dbReference type="EMBL" id="CP002850">
    <property type="protein sequence ID" value="AEH63547.1"/>
    <property type="molecule type" value="Genomic_DNA"/>
</dbReference>
<sequence length="453" mass="51255">MTIQPPTILKQNFIDRYAGRNVPRYTSYPTAADFRNDLTPKEHAIRIKNIAPDSRISVYLHVPFCQQLCHYCGCHTKVVRRQEIITAYVDTLVKEIETVGNLAPNHLKIGHLSWGGGTPSIIGIEGIRRVMKALQRYFDAAEDMIHAMELDPRLLDAEFAQNLFDIGINRTSLGVQDFNPHIQKAIGRVQPIEQVEKAILALRQAGISQVNFDLLYGLPHQGLDEIRLNCQETLRLSPDRIACFGYAHLPERKANQKLIDESALPQTKERFEQAALIAEILQQNGYQAIGIDHFAKTDDLLAVAAWEKKLRRNFQGYTTDNEPVLIGLGASAISTFSDAYIQNIADIKNYSRAIEEQGLASFRGIDISQEDHLRGEIISALMCHFAVDLTPYDKSLSLEDEKRELSHLEEEGLIQFQQNRIEMTDAGRPFVRIVAAVFDSYRKQKKQGFSRAI</sequence>
<feature type="binding site" evidence="16">
    <location>
        <position position="188"/>
    </location>
    <ligand>
        <name>S-adenosyl-L-methionine</name>
        <dbReference type="ChEBI" id="CHEBI:59789"/>
        <label>2</label>
    </ligand>
</feature>
<reference evidence="19 20" key="1">
    <citation type="journal article" date="2011" name="J. Bacteriol.">
        <title>Genome sequence of the ethanol-producing Zymomonas mobilis subsp. mobilis lectotype strain ATCC 10988.</title>
        <authorList>
            <person name="Pappas K.M."/>
            <person name="Kouvelis V.N."/>
            <person name="Saunders E."/>
            <person name="Brettin T.S."/>
            <person name="Bruce D."/>
            <person name="Detter C."/>
            <person name="Balakireva M."/>
            <person name="Han C.S."/>
            <person name="Savvakis G."/>
            <person name="Kyrpides N.C."/>
            <person name="Typas M.A."/>
        </authorList>
    </citation>
    <scope>NUCLEOTIDE SEQUENCE [LARGE SCALE GENOMIC DNA]</scope>
    <source>
        <strain evidence="20">ATCC 10988 / DSM 424 / CCUG 17860 / LMG 404 / NCIMB 8938 / NRRL B-806 / ZM1</strain>
    </source>
</reference>
<evidence type="ECO:0000313" key="20">
    <source>
        <dbReference type="Proteomes" id="UP000001494"/>
    </source>
</evidence>
<evidence type="ECO:0000256" key="3">
    <source>
        <dbReference type="ARBA" id="ARBA00005493"/>
    </source>
</evidence>
<evidence type="ECO:0000256" key="9">
    <source>
        <dbReference type="ARBA" id="ARBA00023002"/>
    </source>
</evidence>
<comment type="function">
    <text evidence="13">Involved in the heme biosynthesis. Catalyzes the anaerobic oxidative decarboxylation of propionate groups of rings A and B of coproporphyrinogen III to yield the vinyl groups in protoporphyrinogen IX.</text>
</comment>
<keyword evidence="6 15" id="KW-0963">Cytoplasm</keyword>
<dbReference type="InterPro" id="IPR034505">
    <property type="entry name" value="Coproporphyrinogen-III_oxidase"/>
</dbReference>
<evidence type="ECO:0000256" key="7">
    <source>
        <dbReference type="ARBA" id="ARBA00022691"/>
    </source>
</evidence>
<dbReference type="InterPro" id="IPR058240">
    <property type="entry name" value="rSAM_sf"/>
</dbReference>
<dbReference type="InterPro" id="IPR004558">
    <property type="entry name" value="Coprogen_oxidase_HemN"/>
</dbReference>
<evidence type="ECO:0000256" key="16">
    <source>
        <dbReference type="PIRSR" id="PIRSR000167-1"/>
    </source>
</evidence>
<comment type="catalytic activity">
    <reaction evidence="14 15">
        <text>coproporphyrinogen III + 2 S-adenosyl-L-methionine = protoporphyrinogen IX + 2 5'-deoxyadenosine + 2 L-methionine + 2 CO2</text>
        <dbReference type="Rhea" id="RHEA:15425"/>
        <dbReference type="ChEBI" id="CHEBI:16526"/>
        <dbReference type="ChEBI" id="CHEBI:17319"/>
        <dbReference type="ChEBI" id="CHEBI:57307"/>
        <dbReference type="ChEBI" id="CHEBI:57309"/>
        <dbReference type="ChEBI" id="CHEBI:57844"/>
        <dbReference type="ChEBI" id="CHEBI:59789"/>
        <dbReference type="EC" id="1.3.98.3"/>
    </reaction>
</comment>
<dbReference type="OrthoDB" id="9808022at2"/>
<evidence type="ECO:0000256" key="5">
    <source>
        <dbReference type="ARBA" id="ARBA00022485"/>
    </source>
</evidence>
<evidence type="ECO:0000256" key="4">
    <source>
        <dbReference type="ARBA" id="ARBA00011245"/>
    </source>
</evidence>
<keyword evidence="10 15" id="KW-0408">Iron</keyword>
<dbReference type="SFLD" id="SFLDG01065">
    <property type="entry name" value="anaerobic_coproporphyrinogen-I"/>
    <property type="match status" value="1"/>
</dbReference>
<dbReference type="InterPro" id="IPR006638">
    <property type="entry name" value="Elp3/MiaA/NifB-like_rSAM"/>
</dbReference>
<feature type="domain" description="Radical SAM core" evidence="18">
    <location>
        <begin position="50"/>
        <end position="284"/>
    </location>
</feature>